<evidence type="ECO:0000259" key="1">
    <source>
        <dbReference type="Pfam" id="PF12680"/>
    </source>
</evidence>
<accession>A0A8H4VJL9</accession>
<organism evidence="2 3">
    <name type="scientific">Agrocybe pediades</name>
    <dbReference type="NCBI Taxonomy" id="84607"/>
    <lineage>
        <taxon>Eukaryota</taxon>
        <taxon>Fungi</taxon>
        <taxon>Dikarya</taxon>
        <taxon>Basidiomycota</taxon>
        <taxon>Agaricomycotina</taxon>
        <taxon>Agaricomycetes</taxon>
        <taxon>Agaricomycetidae</taxon>
        <taxon>Agaricales</taxon>
        <taxon>Agaricineae</taxon>
        <taxon>Strophariaceae</taxon>
        <taxon>Agrocybe</taxon>
    </lineage>
</organism>
<evidence type="ECO:0000313" key="2">
    <source>
        <dbReference type="EMBL" id="KAF4613316.1"/>
    </source>
</evidence>
<dbReference type="InterPro" id="IPR032710">
    <property type="entry name" value="NTF2-like_dom_sf"/>
</dbReference>
<gene>
    <name evidence="2" type="ORF">D9613_011073</name>
</gene>
<sequence>MSTEDSRRIVEEWAMNLNAGKFDELLAMAAPDATWWVAGPKLDEQKYPNLTQLSGEHPYSIRPAQIKAAFGKASSARFTVRDIIAEGGKAVLELEPCVEGLPGKGTYRNNAMLKFVIRDGKIQEVREYLDLHNFFSSEGINPYP</sequence>
<feature type="domain" description="SnoaL-like" evidence="1">
    <location>
        <begin position="10"/>
        <end position="124"/>
    </location>
</feature>
<dbReference type="Gene3D" id="3.10.450.50">
    <property type="match status" value="1"/>
</dbReference>
<proteinExistence type="predicted"/>
<dbReference type="OrthoDB" id="4646138at2759"/>
<dbReference type="AlphaFoldDB" id="A0A8H4VJL9"/>
<protein>
    <recommendedName>
        <fullName evidence="1">SnoaL-like domain-containing protein</fullName>
    </recommendedName>
</protein>
<dbReference type="EMBL" id="JAACJL010000046">
    <property type="protein sequence ID" value="KAF4613316.1"/>
    <property type="molecule type" value="Genomic_DNA"/>
</dbReference>
<dbReference type="Pfam" id="PF12680">
    <property type="entry name" value="SnoaL_2"/>
    <property type="match status" value="1"/>
</dbReference>
<dbReference type="SUPFAM" id="SSF54427">
    <property type="entry name" value="NTF2-like"/>
    <property type="match status" value="1"/>
</dbReference>
<comment type="caution">
    <text evidence="2">The sequence shown here is derived from an EMBL/GenBank/DDBJ whole genome shotgun (WGS) entry which is preliminary data.</text>
</comment>
<dbReference type="Proteomes" id="UP000521872">
    <property type="component" value="Unassembled WGS sequence"/>
</dbReference>
<reference evidence="2 3" key="1">
    <citation type="submission" date="2019-12" db="EMBL/GenBank/DDBJ databases">
        <authorList>
            <person name="Floudas D."/>
            <person name="Bentzer J."/>
            <person name="Ahren D."/>
            <person name="Johansson T."/>
            <person name="Persson P."/>
            <person name="Tunlid A."/>
        </authorList>
    </citation>
    <scope>NUCLEOTIDE SEQUENCE [LARGE SCALE GENOMIC DNA]</scope>
    <source>
        <strain evidence="2 3">CBS 102.39</strain>
    </source>
</reference>
<dbReference type="InterPro" id="IPR037401">
    <property type="entry name" value="SnoaL-like"/>
</dbReference>
<evidence type="ECO:0000313" key="3">
    <source>
        <dbReference type="Proteomes" id="UP000521872"/>
    </source>
</evidence>
<name>A0A8H4VJL9_9AGAR</name>
<keyword evidence="3" id="KW-1185">Reference proteome</keyword>